<organism evidence="1 2">
    <name type="scientific">Symbiodinium microadriaticum</name>
    <name type="common">Dinoflagellate</name>
    <name type="synonym">Zooxanthella microadriatica</name>
    <dbReference type="NCBI Taxonomy" id="2951"/>
    <lineage>
        <taxon>Eukaryota</taxon>
        <taxon>Sar</taxon>
        <taxon>Alveolata</taxon>
        <taxon>Dinophyceae</taxon>
        <taxon>Suessiales</taxon>
        <taxon>Symbiodiniaceae</taxon>
        <taxon>Symbiodinium</taxon>
    </lineage>
</organism>
<accession>A0A1Q9D0E1</accession>
<dbReference type="AlphaFoldDB" id="A0A1Q9D0E1"/>
<gene>
    <name evidence="1" type="ORF">AK812_SmicGene30004</name>
</gene>
<reference evidence="1 2" key="1">
    <citation type="submission" date="2016-02" db="EMBL/GenBank/DDBJ databases">
        <title>Genome analysis of coral dinoflagellate symbionts highlights evolutionary adaptations to a symbiotic lifestyle.</title>
        <authorList>
            <person name="Aranda M."/>
            <person name="Li Y."/>
            <person name="Liew Y.J."/>
            <person name="Baumgarten S."/>
            <person name="Simakov O."/>
            <person name="Wilson M."/>
            <person name="Piel J."/>
            <person name="Ashoor H."/>
            <person name="Bougouffa S."/>
            <person name="Bajic V.B."/>
            <person name="Ryu T."/>
            <person name="Ravasi T."/>
            <person name="Bayer T."/>
            <person name="Micklem G."/>
            <person name="Kim H."/>
            <person name="Bhak J."/>
            <person name="Lajeunesse T.C."/>
            <person name="Voolstra C.R."/>
        </authorList>
    </citation>
    <scope>NUCLEOTIDE SEQUENCE [LARGE SCALE GENOMIC DNA]</scope>
    <source>
        <strain evidence="1 2">CCMP2467</strain>
    </source>
</reference>
<comment type="caution">
    <text evidence="1">The sequence shown here is derived from an EMBL/GenBank/DDBJ whole genome shotgun (WGS) entry which is preliminary data.</text>
</comment>
<proteinExistence type="predicted"/>
<protein>
    <submittedName>
        <fullName evidence="1">Uncharacterized protein</fullName>
    </submittedName>
</protein>
<dbReference type="Proteomes" id="UP000186817">
    <property type="component" value="Unassembled WGS sequence"/>
</dbReference>
<keyword evidence="2" id="KW-1185">Reference proteome</keyword>
<name>A0A1Q9D0E1_SYMMI</name>
<dbReference type="EMBL" id="LSRX01000803">
    <property type="protein sequence ID" value="OLP88645.1"/>
    <property type="molecule type" value="Genomic_DNA"/>
</dbReference>
<sequence length="283" mass="31084">MNLTDVPEAVGGQRRVRKELDAGDVQRAPWITDEERAPFIHVLEHRMRSLPPAADRLPAIPLALSECLPPSFPVGPPPGLELPVGEADRVGTVCGVGAAKGMEAEAAIEPTSTSWEWTILNPNAKFKANCGCPLVSNPFSLAGFNDMRAIFTPGTLWQNAQPKDPKKHRKDKVWQKGCRYGSLQLKFSRRPSAEQISIYFNIGSCRLGPLSASAEHCTSQVCELSMDWRSHVDKGSSLAIGVEVRADCPYDVQEYRGPPLFVMAESSHRMFRQALRLLGAPIV</sequence>
<dbReference type="OMA" id="ESSHRMF"/>
<evidence type="ECO:0000313" key="1">
    <source>
        <dbReference type="EMBL" id="OLP88645.1"/>
    </source>
</evidence>
<dbReference type="OrthoDB" id="432285at2759"/>
<evidence type="ECO:0000313" key="2">
    <source>
        <dbReference type="Proteomes" id="UP000186817"/>
    </source>
</evidence>